<name>A0A8A1MHU7_AJECA</name>
<gene>
    <name evidence="1" type="ORF">I7I51_01249</name>
</gene>
<dbReference type="Proteomes" id="UP000663671">
    <property type="component" value="Chromosome 1"/>
</dbReference>
<reference evidence="1" key="1">
    <citation type="submission" date="2021-01" db="EMBL/GenBank/DDBJ databases">
        <title>Chromosome-level genome assembly of a human fungal pathogen reveals clustering of transcriptionally co-regulated genes.</title>
        <authorList>
            <person name="Voorhies M."/>
            <person name="Cohen S."/>
            <person name="Shea T.P."/>
            <person name="Petrus S."/>
            <person name="Munoz J.F."/>
            <person name="Poplawski S."/>
            <person name="Goldman W.E."/>
            <person name="Michael T."/>
            <person name="Cuomo C.A."/>
            <person name="Sil A."/>
            <person name="Beyhan S."/>
        </authorList>
    </citation>
    <scope>NUCLEOTIDE SEQUENCE</scope>
    <source>
        <strain evidence="1">WU24</strain>
    </source>
</reference>
<accession>A0A8A1MHU7</accession>
<protein>
    <submittedName>
        <fullName evidence="1">Uncharacterized protein</fullName>
    </submittedName>
</protein>
<sequence>MDTKSSKYLMSWLEKRSEDIARIQLPIGNPLQGVDIQDVSAVTRAIDNYSWSLFQHVPFAAWVRKALGEEVDLIDSFLLHHDIIAVRLYYRLQRCSDKEEIKSHLLEAASDIGGFTHSVISSGIRCRDGNCVDTSFIINPLARLFDRPVIGSLRDIIGILDVRYQRTYHQQRDINTAVEFRTDISFFHALTASTVSLADLADSTARKDLRSFQDYILFEKKSSLQQFNLSWNDRCEEVMECLQVRPELHTMLVEFALRLYELRNFHALTAIAHGRTDMAGPSDYCQVRDSRARYFAALAAT</sequence>
<dbReference type="VEuPathDB" id="FungiDB:I7I51_01249"/>
<evidence type="ECO:0000313" key="1">
    <source>
        <dbReference type="EMBL" id="QSS64184.1"/>
    </source>
</evidence>
<proteinExistence type="predicted"/>
<dbReference type="AlphaFoldDB" id="A0A8A1MHU7"/>
<dbReference type="EMBL" id="CP069114">
    <property type="protein sequence ID" value="QSS64184.1"/>
    <property type="molecule type" value="Genomic_DNA"/>
</dbReference>
<dbReference type="OrthoDB" id="4186912at2759"/>
<evidence type="ECO:0000313" key="2">
    <source>
        <dbReference type="Proteomes" id="UP000663671"/>
    </source>
</evidence>
<organism evidence="1 2">
    <name type="scientific">Ajellomyces capsulatus</name>
    <name type="common">Darling's disease fungus</name>
    <name type="synonym">Histoplasma capsulatum</name>
    <dbReference type="NCBI Taxonomy" id="5037"/>
    <lineage>
        <taxon>Eukaryota</taxon>
        <taxon>Fungi</taxon>
        <taxon>Dikarya</taxon>
        <taxon>Ascomycota</taxon>
        <taxon>Pezizomycotina</taxon>
        <taxon>Eurotiomycetes</taxon>
        <taxon>Eurotiomycetidae</taxon>
        <taxon>Onygenales</taxon>
        <taxon>Ajellomycetaceae</taxon>
        <taxon>Histoplasma</taxon>
    </lineage>
</organism>